<dbReference type="EMBL" id="KZ772766">
    <property type="protein sequence ID" value="PTQ32821.1"/>
    <property type="molecule type" value="Genomic_DNA"/>
</dbReference>
<reference evidence="2" key="1">
    <citation type="journal article" date="2017" name="Cell">
        <title>Insights into land plant evolution garnered from the Marchantia polymorpha genome.</title>
        <authorList>
            <person name="Bowman J.L."/>
            <person name="Kohchi T."/>
            <person name="Yamato K.T."/>
            <person name="Jenkins J."/>
            <person name="Shu S."/>
            <person name="Ishizaki K."/>
            <person name="Yamaoka S."/>
            <person name="Nishihama R."/>
            <person name="Nakamura Y."/>
            <person name="Berger F."/>
            <person name="Adam C."/>
            <person name="Aki S.S."/>
            <person name="Althoff F."/>
            <person name="Araki T."/>
            <person name="Arteaga-Vazquez M.A."/>
            <person name="Balasubrmanian S."/>
            <person name="Barry K."/>
            <person name="Bauer D."/>
            <person name="Boehm C.R."/>
            <person name="Briginshaw L."/>
            <person name="Caballero-Perez J."/>
            <person name="Catarino B."/>
            <person name="Chen F."/>
            <person name="Chiyoda S."/>
            <person name="Chovatia M."/>
            <person name="Davies K.M."/>
            <person name="Delmans M."/>
            <person name="Demura T."/>
            <person name="Dierschke T."/>
            <person name="Dolan L."/>
            <person name="Dorantes-Acosta A.E."/>
            <person name="Eklund D.M."/>
            <person name="Florent S.N."/>
            <person name="Flores-Sandoval E."/>
            <person name="Fujiyama A."/>
            <person name="Fukuzawa H."/>
            <person name="Galik B."/>
            <person name="Grimanelli D."/>
            <person name="Grimwood J."/>
            <person name="Grossniklaus U."/>
            <person name="Hamada T."/>
            <person name="Haseloff J."/>
            <person name="Hetherington A.J."/>
            <person name="Higo A."/>
            <person name="Hirakawa Y."/>
            <person name="Hundley H.N."/>
            <person name="Ikeda Y."/>
            <person name="Inoue K."/>
            <person name="Inoue S.I."/>
            <person name="Ishida S."/>
            <person name="Jia Q."/>
            <person name="Kakita M."/>
            <person name="Kanazawa T."/>
            <person name="Kawai Y."/>
            <person name="Kawashima T."/>
            <person name="Kennedy M."/>
            <person name="Kinose K."/>
            <person name="Kinoshita T."/>
            <person name="Kohara Y."/>
            <person name="Koide E."/>
            <person name="Komatsu K."/>
            <person name="Kopischke S."/>
            <person name="Kubo M."/>
            <person name="Kyozuka J."/>
            <person name="Lagercrantz U."/>
            <person name="Lin S.S."/>
            <person name="Lindquist E."/>
            <person name="Lipzen A.M."/>
            <person name="Lu C.W."/>
            <person name="De Luna E."/>
            <person name="Martienssen R.A."/>
            <person name="Minamino N."/>
            <person name="Mizutani M."/>
            <person name="Mizutani M."/>
            <person name="Mochizuki N."/>
            <person name="Monte I."/>
            <person name="Mosher R."/>
            <person name="Nagasaki H."/>
            <person name="Nakagami H."/>
            <person name="Naramoto S."/>
            <person name="Nishitani K."/>
            <person name="Ohtani M."/>
            <person name="Okamoto T."/>
            <person name="Okumura M."/>
            <person name="Phillips J."/>
            <person name="Pollak B."/>
            <person name="Reinders A."/>
            <person name="Rovekamp M."/>
            <person name="Sano R."/>
            <person name="Sawa S."/>
            <person name="Schmid M.W."/>
            <person name="Shirakawa M."/>
            <person name="Solano R."/>
            <person name="Spunde A."/>
            <person name="Suetsugu N."/>
            <person name="Sugano S."/>
            <person name="Sugiyama A."/>
            <person name="Sun R."/>
            <person name="Suzuki Y."/>
            <person name="Takenaka M."/>
            <person name="Takezawa D."/>
            <person name="Tomogane H."/>
            <person name="Tsuzuki M."/>
            <person name="Ueda T."/>
            <person name="Umeda M."/>
            <person name="Ward J.M."/>
            <person name="Watanabe Y."/>
            <person name="Yazaki K."/>
            <person name="Yokoyama R."/>
            <person name="Yoshitake Y."/>
            <person name="Yotsui I."/>
            <person name="Zachgo S."/>
            <person name="Schmutz J."/>
        </authorList>
    </citation>
    <scope>NUCLEOTIDE SEQUENCE [LARGE SCALE GENOMIC DNA]</scope>
    <source>
        <strain evidence="2">Tak-1</strain>
    </source>
</reference>
<accession>A0A2R6WG53</accession>
<organism evidence="1 2">
    <name type="scientific">Marchantia polymorpha</name>
    <name type="common">Common liverwort</name>
    <name type="synonym">Marchantia aquatica</name>
    <dbReference type="NCBI Taxonomy" id="3197"/>
    <lineage>
        <taxon>Eukaryota</taxon>
        <taxon>Viridiplantae</taxon>
        <taxon>Streptophyta</taxon>
        <taxon>Embryophyta</taxon>
        <taxon>Marchantiophyta</taxon>
        <taxon>Marchantiopsida</taxon>
        <taxon>Marchantiidae</taxon>
        <taxon>Marchantiales</taxon>
        <taxon>Marchantiaceae</taxon>
        <taxon>Marchantia</taxon>
    </lineage>
</organism>
<sequence>MILFPKICSPASSVSKSHSKFWDFKTANEDDKRLFCGVLCEYQTFSHVCIDCPILSPVEFPIVSRIPPDLCNIMHLQKVNKLRAGSSYMFERHELQMLYQHRMSVF</sequence>
<gene>
    <name evidence="1" type="ORF">MARPO_0094s0003</name>
</gene>
<keyword evidence="2" id="KW-1185">Reference proteome</keyword>
<dbReference type="AlphaFoldDB" id="A0A2R6WG53"/>
<evidence type="ECO:0000313" key="1">
    <source>
        <dbReference type="EMBL" id="PTQ32821.1"/>
    </source>
</evidence>
<dbReference type="Proteomes" id="UP000244005">
    <property type="component" value="Unassembled WGS sequence"/>
</dbReference>
<evidence type="ECO:0000313" key="2">
    <source>
        <dbReference type="Proteomes" id="UP000244005"/>
    </source>
</evidence>
<dbReference type="Gramene" id="Mp2g17350.1">
    <property type="protein sequence ID" value="Mp2g17350.1.cds"/>
    <property type="gene ID" value="Mp2g17350"/>
</dbReference>
<protein>
    <submittedName>
        <fullName evidence="1">Uncharacterized protein</fullName>
    </submittedName>
</protein>
<name>A0A2R6WG53_MARPO</name>
<proteinExistence type="predicted"/>